<keyword evidence="5" id="KW-1185">Reference proteome</keyword>
<dbReference type="STRING" id="7395.A0A1A9UFB6"/>
<dbReference type="EnsemblMetazoa" id="GAUT003059-RA">
    <property type="protein sequence ID" value="GAUT003059-PA"/>
    <property type="gene ID" value="GAUT003059"/>
</dbReference>
<dbReference type="PANTHER" id="PTHR46599:SF6">
    <property type="entry name" value="DUAL SPECIFICITY PHOSPHATASE 26"/>
    <property type="match status" value="1"/>
</dbReference>
<feature type="domain" description="PiggyBac transposable element-derived protein" evidence="3">
    <location>
        <begin position="1"/>
        <end position="102"/>
    </location>
</feature>
<sequence length="250" mass="28099">MSRDKFMQFLRFVRFDKKTERSKRLRTDKFAVISEKWNQFMRNSQRCYKSYGDIPTDKQLFTTRARCKFTQCMPNKPHKFGMKFWLAGDVQSKYVINVETRTSTPFREIQNNLAPSPIRDGETVGPKRGTTLGSQRSSVLRGEEVTGDTPLRYWPVGDGFGVAGLLAAAVGFAAAATLCGLVRSQLLGRNMAAEPVAYTEQDVSLYNGSEKLDQNASDEENELISSNSGSIIAKCAICLLIERDQNKLQI</sequence>
<keyword evidence="2" id="KW-1133">Transmembrane helix</keyword>
<dbReference type="Pfam" id="PF13843">
    <property type="entry name" value="DDE_Tnp_1_7"/>
    <property type="match status" value="1"/>
</dbReference>
<dbReference type="Proteomes" id="UP000078200">
    <property type="component" value="Unassembled WGS sequence"/>
</dbReference>
<dbReference type="InterPro" id="IPR029526">
    <property type="entry name" value="PGBD"/>
</dbReference>
<evidence type="ECO:0000313" key="4">
    <source>
        <dbReference type="EnsemblMetazoa" id="GAUT003059-PA"/>
    </source>
</evidence>
<feature type="region of interest" description="Disordered" evidence="1">
    <location>
        <begin position="118"/>
        <end position="141"/>
    </location>
</feature>
<accession>A0A1A9UFB6</accession>
<name>A0A1A9UFB6_GLOAU</name>
<reference evidence="4" key="1">
    <citation type="submission" date="2020-05" db="UniProtKB">
        <authorList>
            <consortium name="EnsemblMetazoa"/>
        </authorList>
    </citation>
    <scope>IDENTIFICATION</scope>
    <source>
        <strain evidence="4">TTRI</strain>
    </source>
</reference>
<dbReference type="AlphaFoldDB" id="A0A1A9UFB6"/>
<protein>
    <recommendedName>
        <fullName evidence="3">PiggyBac transposable element-derived protein domain-containing protein</fullName>
    </recommendedName>
</protein>
<organism evidence="4 5">
    <name type="scientific">Glossina austeni</name>
    <name type="common">Savannah tsetse fly</name>
    <dbReference type="NCBI Taxonomy" id="7395"/>
    <lineage>
        <taxon>Eukaryota</taxon>
        <taxon>Metazoa</taxon>
        <taxon>Ecdysozoa</taxon>
        <taxon>Arthropoda</taxon>
        <taxon>Hexapoda</taxon>
        <taxon>Insecta</taxon>
        <taxon>Pterygota</taxon>
        <taxon>Neoptera</taxon>
        <taxon>Endopterygota</taxon>
        <taxon>Diptera</taxon>
        <taxon>Brachycera</taxon>
        <taxon>Muscomorpha</taxon>
        <taxon>Hippoboscoidea</taxon>
        <taxon>Glossinidae</taxon>
        <taxon>Glossina</taxon>
    </lineage>
</organism>
<dbReference type="PANTHER" id="PTHR46599">
    <property type="entry name" value="PIGGYBAC TRANSPOSABLE ELEMENT-DERIVED PROTEIN 4"/>
    <property type="match status" value="1"/>
</dbReference>
<keyword evidence="2" id="KW-0472">Membrane</keyword>
<evidence type="ECO:0000313" key="5">
    <source>
        <dbReference type="Proteomes" id="UP000078200"/>
    </source>
</evidence>
<evidence type="ECO:0000256" key="1">
    <source>
        <dbReference type="SAM" id="MobiDB-lite"/>
    </source>
</evidence>
<keyword evidence="2" id="KW-0812">Transmembrane</keyword>
<proteinExistence type="predicted"/>
<feature type="transmembrane region" description="Helical" evidence="2">
    <location>
        <begin position="160"/>
        <end position="182"/>
    </location>
</feature>
<dbReference type="VEuPathDB" id="VectorBase:GAUT003059"/>
<evidence type="ECO:0000256" key="2">
    <source>
        <dbReference type="SAM" id="Phobius"/>
    </source>
</evidence>
<evidence type="ECO:0000259" key="3">
    <source>
        <dbReference type="Pfam" id="PF13843"/>
    </source>
</evidence>